<dbReference type="CDD" id="cd00082">
    <property type="entry name" value="HisKA"/>
    <property type="match status" value="1"/>
</dbReference>
<dbReference type="Gene3D" id="3.40.50.2300">
    <property type="match status" value="1"/>
</dbReference>
<evidence type="ECO:0000259" key="10">
    <source>
        <dbReference type="PROSITE" id="PS50110"/>
    </source>
</evidence>
<evidence type="ECO:0000256" key="5">
    <source>
        <dbReference type="ARBA" id="ARBA00022777"/>
    </source>
</evidence>
<accession>A0ABT6FKC7</accession>
<dbReference type="GO" id="GO:0016301">
    <property type="term" value="F:kinase activity"/>
    <property type="evidence" value="ECO:0007669"/>
    <property type="project" value="UniProtKB-KW"/>
</dbReference>
<evidence type="ECO:0000256" key="4">
    <source>
        <dbReference type="ARBA" id="ARBA00022679"/>
    </source>
</evidence>
<dbReference type="PANTHER" id="PTHR43047">
    <property type="entry name" value="TWO-COMPONENT HISTIDINE PROTEIN KINASE"/>
    <property type="match status" value="1"/>
</dbReference>
<dbReference type="SUPFAM" id="SSF47384">
    <property type="entry name" value="Homodimeric domain of signal transducing histidine kinase"/>
    <property type="match status" value="1"/>
</dbReference>
<reference evidence="11 12" key="1">
    <citation type="submission" date="2023-03" db="EMBL/GenBank/DDBJ databases">
        <title>Paludisphaera mucosa sp. nov. a novel planctomycete from northern fen.</title>
        <authorList>
            <person name="Ivanova A."/>
        </authorList>
    </citation>
    <scope>NUCLEOTIDE SEQUENCE [LARGE SCALE GENOMIC DNA]</scope>
    <source>
        <strain evidence="11 12">Pla2</strain>
    </source>
</reference>
<dbReference type="InterPro" id="IPR011006">
    <property type="entry name" value="CheY-like_superfamily"/>
</dbReference>
<keyword evidence="12" id="KW-1185">Reference proteome</keyword>
<dbReference type="Pfam" id="PF00512">
    <property type="entry name" value="HisKA"/>
    <property type="match status" value="1"/>
</dbReference>
<feature type="compositionally biased region" description="Basic and acidic residues" evidence="8">
    <location>
        <begin position="1"/>
        <end position="12"/>
    </location>
</feature>
<comment type="catalytic activity">
    <reaction evidence="1">
        <text>ATP + protein L-histidine = ADP + protein N-phospho-L-histidine.</text>
        <dbReference type="EC" id="2.7.13.3"/>
    </reaction>
</comment>
<feature type="domain" description="Histidine kinase" evidence="9">
    <location>
        <begin position="183"/>
        <end position="414"/>
    </location>
</feature>
<dbReference type="InterPro" id="IPR004358">
    <property type="entry name" value="Sig_transdc_His_kin-like_C"/>
</dbReference>
<dbReference type="PROSITE" id="PS50110">
    <property type="entry name" value="RESPONSE_REGULATORY"/>
    <property type="match status" value="1"/>
</dbReference>
<dbReference type="Pfam" id="PF02518">
    <property type="entry name" value="HATPase_c"/>
    <property type="match status" value="1"/>
</dbReference>
<dbReference type="SUPFAM" id="SSF55874">
    <property type="entry name" value="ATPase domain of HSP90 chaperone/DNA topoisomerase II/histidine kinase"/>
    <property type="match status" value="1"/>
</dbReference>
<dbReference type="InterPro" id="IPR005467">
    <property type="entry name" value="His_kinase_dom"/>
</dbReference>
<dbReference type="SMART" id="SM00448">
    <property type="entry name" value="REC"/>
    <property type="match status" value="1"/>
</dbReference>
<keyword evidence="7" id="KW-0175">Coiled coil</keyword>
<dbReference type="Gene3D" id="3.30.565.10">
    <property type="entry name" value="Histidine kinase-like ATPase, C-terminal domain"/>
    <property type="match status" value="1"/>
</dbReference>
<dbReference type="InterPro" id="IPR036890">
    <property type="entry name" value="HATPase_C_sf"/>
</dbReference>
<evidence type="ECO:0000313" key="11">
    <source>
        <dbReference type="EMBL" id="MDG3007989.1"/>
    </source>
</evidence>
<proteinExistence type="predicted"/>
<dbReference type="PROSITE" id="PS50109">
    <property type="entry name" value="HIS_KIN"/>
    <property type="match status" value="1"/>
</dbReference>
<dbReference type="PRINTS" id="PR00344">
    <property type="entry name" value="BCTRLSENSOR"/>
</dbReference>
<evidence type="ECO:0000313" key="12">
    <source>
        <dbReference type="Proteomes" id="UP001216907"/>
    </source>
</evidence>
<evidence type="ECO:0000256" key="3">
    <source>
        <dbReference type="ARBA" id="ARBA00022553"/>
    </source>
</evidence>
<evidence type="ECO:0000256" key="8">
    <source>
        <dbReference type="SAM" id="MobiDB-lite"/>
    </source>
</evidence>
<dbReference type="InterPro" id="IPR003661">
    <property type="entry name" value="HisK_dim/P_dom"/>
</dbReference>
<name>A0ABT6FKC7_9BACT</name>
<keyword evidence="3 6" id="KW-0597">Phosphoprotein</keyword>
<dbReference type="SMART" id="SM00387">
    <property type="entry name" value="HATPase_c"/>
    <property type="match status" value="1"/>
</dbReference>
<dbReference type="Pfam" id="PF00072">
    <property type="entry name" value="Response_reg"/>
    <property type="match status" value="1"/>
</dbReference>
<organism evidence="11 12">
    <name type="scientific">Paludisphaera mucosa</name>
    <dbReference type="NCBI Taxonomy" id="3030827"/>
    <lineage>
        <taxon>Bacteria</taxon>
        <taxon>Pseudomonadati</taxon>
        <taxon>Planctomycetota</taxon>
        <taxon>Planctomycetia</taxon>
        <taxon>Isosphaerales</taxon>
        <taxon>Isosphaeraceae</taxon>
        <taxon>Paludisphaera</taxon>
    </lineage>
</organism>
<dbReference type="Gene3D" id="1.10.287.130">
    <property type="match status" value="1"/>
</dbReference>
<dbReference type="RefSeq" id="WP_277864257.1">
    <property type="nucleotide sequence ID" value="NZ_JARRAG010000002.1"/>
</dbReference>
<keyword evidence="5 11" id="KW-0418">Kinase</keyword>
<evidence type="ECO:0000256" key="7">
    <source>
        <dbReference type="SAM" id="Coils"/>
    </source>
</evidence>
<feature type="modified residue" description="4-aspartylphosphate" evidence="6">
    <location>
        <position position="81"/>
    </location>
</feature>
<dbReference type="InterPro" id="IPR001789">
    <property type="entry name" value="Sig_transdc_resp-reg_receiver"/>
</dbReference>
<feature type="region of interest" description="Disordered" evidence="8">
    <location>
        <begin position="1"/>
        <end position="21"/>
    </location>
</feature>
<sequence length="415" mass="45788">MVTTQERRDEPRTALLSATGTAEAARARRRPVVLVVDDEPEVLRSVHDLLRIEYQVVTRGGGVEALEYLRTAPEVASILTDQRMPGMTGVELLREAATVRPETTRLLFTAFADIRTVVDAINQGHVFRYIAKPWEPADLQALIRQAVERHELIAEKARLVAELQAANARLREADRLKGAFLEVASHELNTPVTVVKGLADLWRMSQGPTATPAEVDWVDRIHAAAGRLARTVERMLKLIDNKNFAQSLALATVDLEPLVRAAVDVLAPYLEKRGQRVEFAVQPGIAPVSCDPDKIHDVLINLLANAVKFTPDGMSIAVEIGDDAEDARFVRVAVRDQGAGVDPADRKFLFEPFFTGFDTLHHSSGDYQFGKRGIGLGLCLVKTFVELHGGRVEAYCPTDGRGGSVFAFRLPRRRP</sequence>
<evidence type="ECO:0000259" key="9">
    <source>
        <dbReference type="PROSITE" id="PS50109"/>
    </source>
</evidence>
<evidence type="ECO:0000256" key="2">
    <source>
        <dbReference type="ARBA" id="ARBA00012438"/>
    </source>
</evidence>
<comment type="caution">
    <text evidence="11">The sequence shown here is derived from an EMBL/GenBank/DDBJ whole genome shotgun (WGS) entry which is preliminary data.</text>
</comment>
<dbReference type="SUPFAM" id="SSF52172">
    <property type="entry name" value="CheY-like"/>
    <property type="match status" value="1"/>
</dbReference>
<dbReference type="PANTHER" id="PTHR43047:SF72">
    <property type="entry name" value="OSMOSENSING HISTIDINE PROTEIN KINASE SLN1"/>
    <property type="match status" value="1"/>
</dbReference>
<feature type="coiled-coil region" evidence="7">
    <location>
        <begin position="149"/>
        <end position="176"/>
    </location>
</feature>
<keyword evidence="4" id="KW-0808">Transferase</keyword>
<dbReference type="InterPro" id="IPR003594">
    <property type="entry name" value="HATPase_dom"/>
</dbReference>
<evidence type="ECO:0000256" key="1">
    <source>
        <dbReference type="ARBA" id="ARBA00000085"/>
    </source>
</evidence>
<dbReference type="InterPro" id="IPR036097">
    <property type="entry name" value="HisK_dim/P_sf"/>
</dbReference>
<protein>
    <recommendedName>
        <fullName evidence="2">histidine kinase</fullName>
        <ecNumber evidence="2">2.7.13.3</ecNumber>
    </recommendedName>
</protein>
<dbReference type="EC" id="2.7.13.3" evidence="2"/>
<dbReference type="SMART" id="SM00388">
    <property type="entry name" value="HisKA"/>
    <property type="match status" value="1"/>
</dbReference>
<dbReference type="EMBL" id="JARRAG010000002">
    <property type="protein sequence ID" value="MDG3007989.1"/>
    <property type="molecule type" value="Genomic_DNA"/>
</dbReference>
<evidence type="ECO:0000256" key="6">
    <source>
        <dbReference type="PROSITE-ProRule" id="PRU00169"/>
    </source>
</evidence>
<gene>
    <name evidence="11" type="ORF">PZE19_29850</name>
</gene>
<feature type="domain" description="Response regulatory" evidence="10">
    <location>
        <begin position="32"/>
        <end position="147"/>
    </location>
</feature>
<dbReference type="Proteomes" id="UP001216907">
    <property type="component" value="Unassembled WGS sequence"/>
</dbReference>
<dbReference type="CDD" id="cd17569">
    <property type="entry name" value="REC_HupR-like"/>
    <property type="match status" value="1"/>
</dbReference>